<keyword evidence="13" id="KW-1185">Reference proteome</keyword>
<comment type="pathway">
    <text evidence="10">Cell wall biogenesis; peptidoglycan biosynthesis.</text>
</comment>
<evidence type="ECO:0000256" key="10">
    <source>
        <dbReference type="HAMAP-Rule" id="MF_02078"/>
    </source>
</evidence>
<evidence type="ECO:0000256" key="9">
    <source>
        <dbReference type="ARBA" id="ARBA00061532"/>
    </source>
</evidence>
<feature type="transmembrane region" description="Helical" evidence="10">
    <location>
        <begin position="130"/>
        <end position="151"/>
    </location>
</feature>
<dbReference type="GO" id="GO:0071555">
    <property type="term" value="P:cell wall organization"/>
    <property type="evidence" value="ECO:0007669"/>
    <property type="project" value="UniProtKB-UniRule"/>
</dbReference>
<evidence type="ECO:0000256" key="2">
    <source>
        <dbReference type="ARBA" id="ARBA00022475"/>
    </source>
</evidence>
<dbReference type="InterPro" id="IPR051050">
    <property type="entry name" value="Lipid_II_flippase_MurJ/MviN"/>
</dbReference>
<sequence>MNVLKKLISLSSITFFSRILGFVRDSLIAYMFGVSETTDSFFLAFKIPNLLRRIFSEGFFSQVLIPILSKYKKNCNIKVIQNFFSNILGFMIVILSVVTIFGIFFSYDIISVLAPGLNNSSYKFRLTTELLKIIFPYVLFISLGSLIGSVLNTWNYFFIPACSPVLFNLNVIIFILYFSSYFKVSVFSLAWAVLLGGFIQFIYQIPFLKKIDMLVFPKFCIKILEIQKIFNKIIVVIIGISTNQISIIINTIFSSFLVTGSISWMYYSDRLIEFISGIFGVSLGTILLPLLSNSVVNANRKEYYKLLDWSLRIGCLIAIPSSIALAILSKTIVIVLFQYGNFSIYDVIMTKNILILHSIGLIPLILIKIMLPGFYSNNEFKTPILISIFILIVTQMMNLFFLSYLNQNSFALSASIASWIHCILLFRKLLKKKLFCFEPGWLIFLGKIFVSVLVMVSILTVNLHIFYNLSSEIIIVKFFQLFLICFLSGCSYLITLFALGLRLYHFSFFMYKKY</sequence>
<dbReference type="CDD" id="cd13123">
    <property type="entry name" value="MATE_MurJ_like"/>
    <property type="match status" value="1"/>
</dbReference>
<proteinExistence type="inferred from homology"/>
<evidence type="ECO:0000256" key="8">
    <source>
        <dbReference type="ARBA" id="ARBA00060041"/>
    </source>
</evidence>
<feature type="transmembrane region" description="Helical" evidence="10">
    <location>
        <begin position="184"/>
        <end position="208"/>
    </location>
</feature>
<dbReference type="GO" id="GO:0034204">
    <property type="term" value="P:lipid translocation"/>
    <property type="evidence" value="ECO:0007669"/>
    <property type="project" value="TreeGrafter"/>
</dbReference>
<evidence type="ECO:0000313" key="12">
    <source>
        <dbReference type="EMBL" id="ANF17083.1"/>
    </source>
</evidence>
<feature type="transmembrane region" description="Helical" evidence="10">
    <location>
        <begin position="383"/>
        <end position="404"/>
    </location>
</feature>
<dbReference type="Proteomes" id="UP000077654">
    <property type="component" value="Chromosome"/>
</dbReference>
<dbReference type="GO" id="GO:0008360">
    <property type="term" value="P:regulation of cell shape"/>
    <property type="evidence" value="ECO:0007669"/>
    <property type="project" value="UniProtKB-UniRule"/>
</dbReference>
<evidence type="ECO:0000256" key="1">
    <source>
        <dbReference type="ARBA" id="ARBA00004651"/>
    </source>
</evidence>
<organism evidence="12 13">
    <name type="scientific">Buchnera aphidicola subsp. Schlechtendalia chinensis</name>
    <dbReference type="NCBI Taxonomy" id="118110"/>
    <lineage>
        <taxon>Bacteria</taxon>
        <taxon>Pseudomonadati</taxon>
        <taxon>Pseudomonadota</taxon>
        <taxon>Gammaproteobacteria</taxon>
        <taxon>Enterobacterales</taxon>
        <taxon>Erwiniaceae</taxon>
        <taxon>Buchnera</taxon>
    </lineage>
</organism>
<dbReference type="OrthoDB" id="9816572at2"/>
<keyword evidence="10 11" id="KW-0813">Transport</keyword>
<dbReference type="GO" id="GO:0005886">
    <property type="term" value="C:plasma membrane"/>
    <property type="evidence" value="ECO:0007669"/>
    <property type="project" value="UniProtKB-SubCell"/>
</dbReference>
<dbReference type="HAMAP" id="MF_02078">
    <property type="entry name" value="MurJ_MviN"/>
    <property type="match status" value="1"/>
</dbReference>
<dbReference type="GO" id="GO:0015648">
    <property type="term" value="F:lipid-linked peptidoglycan transporter activity"/>
    <property type="evidence" value="ECO:0007669"/>
    <property type="project" value="UniProtKB-UniRule"/>
</dbReference>
<evidence type="ECO:0000256" key="4">
    <source>
        <dbReference type="ARBA" id="ARBA00022960"/>
    </source>
</evidence>
<comment type="subcellular location">
    <subcellularLocation>
        <location evidence="10">Cell inner membrane</location>
        <topology evidence="10">Multi-pass membrane protein</topology>
    </subcellularLocation>
    <subcellularLocation>
        <location evidence="1">Cell membrane</location>
        <topology evidence="1">Multi-pass membrane protein</topology>
    </subcellularLocation>
</comment>
<keyword evidence="3 10" id="KW-0812">Transmembrane</keyword>
<reference evidence="12 13" key="1">
    <citation type="submission" date="2015-04" db="EMBL/GenBank/DDBJ databases">
        <title>Buchnera aphidicola assembly.</title>
        <authorList>
            <person name="Zhang Y."/>
        </authorList>
    </citation>
    <scope>NUCLEOTIDE SEQUENCE [LARGE SCALE GENOMIC DNA]</scope>
    <source>
        <strain evidence="12 13">SC</strain>
    </source>
</reference>
<dbReference type="PATRIC" id="fig|118110.3.peg.310"/>
<evidence type="ECO:0000256" key="5">
    <source>
        <dbReference type="ARBA" id="ARBA00022984"/>
    </source>
</evidence>
<dbReference type="PRINTS" id="PR01806">
    <property type="entry name" value="VIRFACTRMVIN"/>
</dbReference>
<dbReference type="NCBIfam" id="TIGR01695">
    <property type="entry name" value="murJ_mviN"/>
    <property type="match status" value="1"/>
</dbReference>
<protein>
    <recommendedName>
        <fullName evidence="10">Probable lipid II flippase MurJ</fullName>
    </recommendedName>
</protein>
<dbReference type="AlphaFoldDB" id="A0A172WDM7"/>
<accession>A0A172WDM7</accession>
<feature type="transmembrane region" description="Helical" evidence="10">
    <location>
        <begin position="313"/>
        <end position="340"/>
    </location>
</feature>
<keyword evidence="4 10" id="KW-0133">Cell shape</keyword>
<keyword evidence="7 10" id="KW-0472">Membrane</keyword>
<feature type="transmembrane region" description="Helical" evidence="10">
    <location>
        <begin position="410"/>
        <end position="430"/>
    </location>
</feature>
<evidence type="ECO:0000256" key="6">
    <source>
        <dbReference type="ARBA" id="ARBA00022989"/>
    </source>
</evidence>
<gene>
    <name evidence="10" type="primary">murJ</name>
    <name evidence="12" type="ORF">XW81_01545</name>
</gene>
<evidence type="ECO:0000313" key="13">
    <source>
        <dbReference type="Proteomes" id="UP000077654"/>
    </source>
</evidence>
<dbReference type="RefSeq" id="WP_075474204.1">
    <property type="nucleotide sequence ID" value="NZ_CP011299.1"/>
</dbReference>
<feature type="transmembrane region" description="Helical" evidence="10">
    <location>
        <begin position="229"/>
        <end position="254"/>
    </location>
</feature>
<evidence type="ECO:0000256" key="3">
    <source>
        <dbReference type="ARBA" id="ARBA00022692"/>
    </source>
</evidence>
<dbReference type="GO" id="GO:0009252">
    <property type="term" value="P:peptidoglycan biosynthetic process"/>
    <property type="evidence" value="ECO:0007669"/>
    <property type="project" value="UniProtKB-UniRule"/>
</dbReference>
<keyword evidence="2 10" id="KW-1003">Cell membrane</keyword>
<evidence type="ECO:0000256" key="7">
    <source>
        <dbReference type="ARBA" id="ARBA00023136"/>
    </source>
</evidence>
<keyword evidence="6 10" id="KW-1133">Transmembrane helix</keyword>
<comment type="similarity">
    <text evidence="9 10 11">Belongs to the MurJ/MviN family.</text>
</comment>
<dbReference type="PANTHER" id="PTHR47019:SF1">
    <property type="entry name" value="LIPID II FLIPPASE MURJ"/>
    <property type="match status" value="1"/>
</dbReference>
<feature type="transmembrane region" description="Helical" evidence="10">
    <location>
        <begin position="442"/>
        <end position="467"/>
    </location>
</feature>
<name>A0A172WDM7_BUCSC</name>
<feature type="transmembrane region" description="Helical" evidence="10">
    <location>
        <begin position="274"/>
        <end position="292"/>
    </location>
</feature>
<dbReference type="EMBL" id="CP011299">
    <property type="protein sequence ID" value="ANF17083.1"/>
    <property type="molecule type" value="Genomic_DNA"/>
</dbReference>
<dbReference type="PIRSF" id="PIRSF002869">
    <property type="entry name" value="MviN"/>
    <property type="match status" value="1"/>
</dbReference>
<evidence type="ECO:0000256" key="11">
    <source>
        <dbReference type="PIRNR" id="PIRNR002869"/>
    </source>
</evidence>
<comment type="function">
    <text evidence="8 10 11">Involved in peptidoglycan biosynthesis. Transports lipid-linked peptidoglycan precursors from the inner to the outer leaflet of the cytoplasmic membrane.</text>
</comment>
<keyword evidence="10" id="KW-0997">Cell inner membrane</keyword>
<dbReference type="Pfam" id="PF03023">
    <property type="entry name" value="MurJ"/>
    <property type="match status" value="1"/>
</dbReference>
<dbReference type="InterPro" id="IPR004268">
    <property type="entry name" value="MurJ"/>
</dbReference>
<dbReference type="PANTHER" id="PTHR47019">
    <property type="entry name" value="LIPID II FLIPPASE MURJ"/>
    <property type="match status" value="1"/>
</dbReference>
<keyword evidence="10 11" id="KW-0961">Cell wall biogenesis/degradation</keyword>
<feature type="transmembrane region" description="Helical" evidence="10">
    <location>
        <begin position="83"/>
        <end position="110"/>
    </location>
</feature>
<feature type="transmembrane region" description="Helical" evidence="10">
    <location>
        <begin position="479"/>
        <end position="504"/>
    </location>
</feature>
<dbReference type="STRING" id="118110.XW81_01545"/>
<dbReference type="UniPathway" id="UPA00219"/>
<feature type="transmembrane region" description="Helical" evidence="10">
    <location>
        <begin position="352"/>
        <end position="371"/>
    </location>
</feature>
<keyword evidence="5 10" id="KW-0573">Peptidoglycan synthesis</keyword>
<feature type="transmembrane region" description="Helical" evidence="10">
    <location>
        <begin position="158"/>
        <end position="178"/>
    </location>
</feature>